<name>A0ABW8TGY6_9CLOT</name>
<dbReference type="Proteomes" id="UP001623592">
    <property type="component" value="Unassembled WGS sequence"/>
</dbReference>
<keyword evidence="2" id="KW-1185">Reference proteome</keyword>
<protein>
    <submittedName>
        <fullName evidence="1">Excisionase</fullName>
    </submittedName>
</protein>
<reference evidence="1 2" key="1">
    <citation type="submission" date="2024-11" db="EMBL/GenBank/DDBJ databases">
        <authorList>
            <person name="Heng Y.C."/>
            <person name="Lim A.C.H."/>
            <person name="Lee J.K.Y."/>
            <person name="Kittelmann S."/>
        </authorList>
    </citation>
    <scope>NUCLEOTIDE SEQUENCE [LARGE SCALE GENOMIC DNA]</scope>
    <source>
        <strain evidence="1 2">WILCCON 0114</strain>
    </source>
</reference>
<proteinExistence type="predicted"/>
<gene>
    <name evidence="1" type="ORF">ACJDT4_12660</name>
</gene>
<evidence type="ECO:0000313" key="2">
    <source>
        <dbReference type="Proteomes" id="UP001623592"/>
    </source>
</evidence>
<dbReference type="RefSeq" id="WP_406787935.1">
    <property type="nucleotide sequence ID" value="NZ_JBJIAA010000009.1"/>
</dbReference>
<dbReference type="Gene3D" id="3.90.105.50">
    <property type="match status" value="1"/>
</dbReference>
<comment type="caution">
    <text evidence="1">The sequence shown here is derived from an EMBL/GenBank/DDBJ whole genome shotgun (WGS) entry which is preliminary data.</text>
</comment>
<dbReference type="InterPro" id="IPR038148">
    <property type="entry name" value="Tn1545/Tn916_Xis"/>
</dbReference>
<sequence length="88" mass="10201">MQPEELKQIIKEAIRESKTQKKMTLTLEECVKESGIGRSTILELVHAENTDFPYFRVGKKILINRDKLILWLDRISEENRTIAGQACI</sequence>
<evidence type="ECO:0000313" key="1">
    <source>
        <dbReference type="EMBL" id="MFL0251280.1"/>
    </source>
</evidence>
<organism evidence="1 2">
    <name type="scientific">Clostridium neuense</name>
    <dbReference type="NCBI Taxonomy" id="1728934"/>
    <lineage>
        <taxon>Bacteria</taxon>
        <taxon>Bacillati</taxon>
        <taxon>Bacillota</taxon>
        <taxon>Clostridia</taxon>
        <taxon>Eubacteriales</taxon>
        <taxon>Clostridiaceae</taxon>
        <taxon>Clostridium</taxon>
    </lineage>
</organism>
<accession>A0ABW8TGY6</accession>
<dbReference type="EMBL" id="JBJIAA010000009">
    <property type="protein sequence ID" value="MFL0251280.1"/>
    <property type="molecule type" value="Genomic_DNA"/>
</dbReference>